<evidence type="ECO:0000313" key="6">
    <source>
        <dbReference type="EMBL" id="MBM6703248.1"/>
    </source>
</evidence>
<feature type="transmembrane region" description="Helical" evidence="5">
    <location>
        <begin position="78"/>
        <end position="100"/>
    </location>
</feature>
<feature type="transmembrane region" description="Helical" evidence="5">
    <location>
        <begin position="138"/>
        <end position="158"/>
    </location>
</feature>
<dbReference type="InterPro" id="IPR002781">
    <property type="entry name" value="TM_pro_TauE-like"/>
</dbReference>
<name>A0ABS2DPG1_9BURK</name>
<dbReference type="PANTHER" id="PTHR43483">
    <property type="entry name" value="MEMBRANE TRANSPORTER PROTEIN HI_0806-RELATED"/>
    <property type="match status" value="1"/>
</dbReference>
<organism evidence="6 7">
    <name type="scientific">Sutterella massiliensis</name>
    <dbReference type="NCBI Taxonomy" id="1816689"/>
    <lineage>
        <taxon>Bacteria</taxon>
        <taxon>Pseudomonadati</taxon>
        <taxon>Pseudomonadota</taxon>
        <taxon>Betaproteobacteria</taxon>
        <taxon>Burkholderiales</taxon>
        <taxon>Sutterellaceae</taxon>
        <taxon>Sutterella</taxon>
    </lineage>
</organism>
<evidence type="ECO:0000313" key="7">
    <source>
        <dbReference type="Proteomes" id="UP000715095"/>
    </source>
</evidence>
<sequence>MDLQIVFCLALLGSCTGFLAGLLGIGGGMVLTPFLTMLLAHAGIPPEHIVHCAIATSMGTILFTSLSSVRAHASRGAVLWKVVASMAPGILVGALIGAQISGALSTFWVALFFSIFVYTSATKMFIGSKTVATRTLPGAGGMFGAGTVIGVISSLVGAGGGFISVPFMTYCNVRMHNAIGTSSALGFPIAFAGTIGYIISGWGNPALPGWPYTLGFIHVPALLSVAVMSILTAPIGAKVAHSIDTKPLKRIFGSVLFVLATYMLWKAVSAF</sequence>
<keyword evidence="3 5" id="KW-1133">Transmembrane helix</keyword>
<evidence type="ECO:0000256" key="1">
    <source>
        <dbReference type="ARBA" id="ARBA00004141"/>
    </source>
</evidence>
<evidence type="ECO:0000256" key="5">
    <source>
        <dbReference type="RuleBase" id="RU363041"/>
    </source>
</evidence>
<comment type="caution">
    <text evidence="6">The sequence shown here is derived from an EMBL/GenBank/DDBJ whole genome shotgun (WGS) entry which is preliminary data.</text>
</comment>
<evidence type="ECO:0000256" key="2">
    <source>
        <dbReference type="ARBA" id="ARBA00022692"/>
    </source>
</evidence>
<feature type="transmembrane region" description="Helical" evidence="5">
    <location>
        <begin position="212"/>
        <end position="231"/>
    </location>
</feature>
<proteinExistence type="inferred from homology"/>
<accession>A0ABS2DPG1</accession>
<feature type="transmembrane region" description="Helical" evidence="5">
    <location>
        <begin position="178"/>
        <end position="200"/>
    </location>
</feature>
<keyword evidence="7" id="KW-1185">Reference proteome</keyword>
<gene>
    <name evidence="6" type="ORF">H6A60_01835</name>
</gene>
<protein>
    <recommendedName>
        <fullName evidence="5">Probable membrane transporter protein</fullName>
    </recommendedName>
</protein>
<dbReference type="EMBL" id="JACJJC010000002">
    <property type="protein sequence ID" value="MBM6703248.1"/>
    <property type="molecule type" value="Genomic_DNA"/>
</dbReference>
<keyword evidence="4 5" id="KW-0472">Membrane</keyword>
<feature type="transmembrane region" description="Helical" evidence="5">
    <location>
        <begin position="251"/>
        <end position="268"/>
    </location>
</feature>
<feature type="transmembrane region" description="Helical" evidence="5">
    <location>
        <begin position="48"/>
        <end position="66"/>
    </location>
</feature>
<comment type="subcellular location">
    <subcellularLocation>
        <location evidence="5">Cell membrane</location>
        <topology evidence="5">Multi-pass membrane protein</topology>
    </subcellularLocation>
    <subcellularLocation>
        <location evidence="1">Membrane</location>
        <topology evidence="1">Multi-pass membrane protein</topology>
    </subcellularLocation>
</comment>
<feature type="transmembrane region" description="Helical" evidence="5">
    <location>
        <begin position="106"/>
        <end position="126"/>
    </location>
</feature>
<dbReference type="PANTHER" id="PTHR43483:SF3">
    <property type="entry name" value="MEMBRANE TRANSPORTER PROTEIN HI_0806-RELATED"/>
    <property type="match status" value="1"/>
</dbReference>
<evidence type="ECO:0000256" key="3">
    <source>
        <dbReference type="ARBA" id="ARBA00022989"/>
    </source>
</evidence>
<dbReference type="RefSeq" id="WP_205101689.1">
    <property type="nucleotide sequence ID" value="NZ_JACJJC010000002.1"/>
</dbReference>
<evidence type="ECO:0000256" key="4">
    <source>
        <dbReference type="ARBA" id="ARBA00023136"/>
    </source>
</evidence>
<keyword evidence="5" id="KW-1003">Cell membrane</keyword>
<keyword evidence="2 5" id="KW-0812">Transmembrane</keyword>
<dbReference type="Proteomes" id="UP000715095">
    <property type="component" value="Unassembled WGS sequence"/>
</dbReference>
<reference evidence="6 7" key="1">
    <citation type="journal article" date="2021" name="Sci. Rep.">
        <title>The distribution of antibiotic resistance genes in chicken gut microbiota commensals.</title>
        <authorList>
            <person name="Juricova H."/>
            <person name="Matiasovicova J."/>
            <person name="Kubasova T."/>
            <person name="Cejkova D."/>
            <person name="Rychlik I."/>
        </authorList>
    </citation>
    <scope>NUCLEOTIDE SEQUENCE [LARGE SCALE GENOMIC DNA]</scope>
    <source>
        <strain evidence="6 7">An829</strain>
    </source>
</reference>
<dbReference type="Pfam" id="PF01925">
    <property type="entry name" value="TauE"/>
    <property type="match status" value="1"/>
</dbReference>
<comment type="similarity">
    <text evidence="5">Belongs to the 4-toluene sulfonate uptake permease (TSUP) (TC 2.A.102) family.</text>
</comment>